<protein>
    <submittedName>
        <fullName evidence="5">Phosphoribosyl-dephospho-CoA transferase</fullName>
    </submittedName>
</protein>
<keyword evidence="2" id="KW-0548">Nucleotidyltransferase</keyword>
<dbReference type="OrthoDB" id="5498803at2"/>
<accession>A0A512IP97</accession>
<evidence type="ECO:0000313" key="6">
    <source>
        <dbReference type="Proteomes" id="UP000321258"/>
    </source>
</evidence>
<keyword evidence="6" id="KW-1185">Reference proteome</keyword>
<dbReference type="InterPro" id="IPR048903">
    <property type="entry name" value="MdcG_N"/>
</dbReference>
<keyword evidence="1 5" id="KW-0808">Transferase</keyword>
<dbReference type="InterPro" id="IPR017557">
    <property type="entry name" value="Holo-ACP_synthase"/>
</dbReference>
<feature type="domain" description="Phosphoribosyl-dephospho-CoA transferase MdcG N-terminal" evidence="4">
    <location>
        <begin position="8"/>
        <end position="57"/>
    </location>
</feature>
<evidence type="ECO:0000256" key="2">
    <source>
        <dbReference type="ARBA" id="ARBA00022695"/>
    </source>
</evidence>
<evidence type="ECO:0000256" key="1">
    <source>
        <dbReference type="ARBA" id="ARBA00022679"/>
    </source>
</evidence>
<evidence type="ECO:0000259" key="3">
    <source>
        <dbReference type="Pfam" id="PF10620"/>
    </source>
</evidence>
<dbReference type="InterPro" id="IPR049180">
    <property type="entry name" value="MdcG_C"/>
</dbReference>
<evidence type="ECO:0000313" key="5">
    <source>
        <dbReference type="EMBL" id="GEO99533.1"/>
    </source>
</evidence>
<dbReference type="Pfam" id="PF20866">
    <property type="entry name" value="MdcG_N"/>
    <property type="match status" value="1"/>
</dbReference>
<dbReference type="GO" id="GO:0016779">
    <property type="term" value="F:nucleotidyltransferase activity"/>
    <property type="evidence" value="ECO:0007669"/>
    <property type="project" value="UniProtKB-KW"/>
</dbReference>
<dbReference type="Proteomes" id="UP000321258">
    <property type="component" value="Unassembled WGS sequence"/>
</dbReference>
<feature type="domain" description="Phosphoribosyl-dephospho-CoA transferase MdcG C-terminal" evidence="3">
    <location>
        <begin position="70"/>
        <end position="189"/>
    </location>
</feature>
<proteinExistence type="predicted"/>
<comment type="caution">
    <text evidence="5">The sequence shown here is derived from an EMBL/GenBank/DDBJ whole genome shotgun (WGS) entry which is preliminary data.</text>
</comment>
<gene>
    <name evidence="5" type="primary">mdcG</name>
    <name evidence="5" type="ORF">MHA02_19210</name>
</gene>
<organism evidence="5 6">
    <name type="scientific">Methylobacterium haplocladii</name>
    <dbReference type="NCBI Taxonomy" id="1176176"/>
    <lineage>
        <taxon>Bacteria</taxon>
        <taxon>Pseudomonadati</taxon>
        <taxon>Pseudomonadota</taxon>
        <taxon>Alphaproteobacteria</taxon>
        <taxon>Hyphomicrobiales</taxon>
        <taxon>Methylobacteriaceae</taxon>
        <taxon>Methylobacterium</taxon>
    </lineage>
</organism>
<reference evidence="5 6" key="1">
    <citation type="submission" date="2019-07" db="EMBL/GenBank/DDBJ databases">
        <title>Whole genome shotgun sequence of Methylobacterium haplocladii NBRC 107714.</title>
        <authorList>
            <person name="Hosoyama A."/>
            <person name="Uohara A."/>
            <person name="Ohji S."/>
            <person name="Ichikawa N."/>
        </authorList>
    </citation>
    <scope>NUCLEOTIDE SEQUENCE [LARGE SCALE GENOMIC DNA]</scope>
    <source>
        <strain evidence="5 6">NBRC 107714</strain>
    </source>
</reference>
<sequence length="200" mass="21581">MLAERRDLGGVPHVAEWAEAGRPLIVRRFGPGEDRDRVPLGLPLPPADGKRRISLAFLAGDFAPYATPTLQDARTAAPASWCATIDLLIAVGVRYGIVPRPFGGLLWQAATGLAYLSDASDLDILWRLTTSTLPTGLLDGLARIADTAPMRLDGEILLPDGAGIHWRELLETPEGGEVLGKHIDRLEMRPVAALRARTRA</sequence>
<dbReference type="Pfam" id="PF10620">
    <property type="entry name" value="MdcG"/>
    <property type="match status" value="1"/>
</dbReference>
<dbReference type="NCBIfam" id="TIGR03135">
    <property type="entry name" value="malonate_mdcG"/>
    <property type="match status" value="1"/>
</dbReference>
<name>A0A512IP97_9HYPH</name>
<evidence type="ECO:0000259" key="4">
    <source>
        <dbReference type="Pfam" id="PF20866"/>
    </source>
</evidence>
<dbReference type="EMBL" id="BJZT01000018">
    <property type="protein sequence ID" value="GEO99533.1"/>
    <property type="molecule type" value="Genomic_DNA"/>
</dbReference>
<dbReference type="AlphaFoldDB" id="A0A512IP97"/>